<proteinExistence type="predicted"/>
<accession>A0A401NKS2</accession>
<dbReference type="GO" id="GO:0003341">
    <property type="term" value="P:cilium movement"/>
    <property type="evidence" value="ECO:0007669"/>
    <property type="project" value="InterPro"/>
</dbReference>
<dbReference type="PANTHER" id="PTHR46500">
    <property type="entry name" value="CILIA- AND FLAGELLA-ASSOCIATED PROTEIN 221"/>
    <property type="match status" value="1"/>
</dbReference>
<dbReference type="AlphaFoldDB" id="A0A401NKS2"/>
<name>A0A401NKS2_SCYTO</name>
<keyword evidence="2" id="KW-1185">Reference proteome</keyword>
<dbReference type="PANTHER" id="PTHR46500:SF1">
    <property type="entry name" value="CILIA- AND FLAGELLA-ASSOCIATED PROTEIN 221"/>
    <property type="match status" value="1"/>
</dbReference>
<sequence>MEVEKRASSQFAEPGRSFNRQTVLKDRLVEEPKRGNVPNHLLETKIFATLQRNNVIQALPAMLHFGGYAIGNHHQQILVS</sequence>
<comment type="caution">
    <text evidence="1">The sequence shown here is derived from an EMBL/GenBank/DDBJ whole genome shotgun (WGS) entry which is preliminary data.</text>
</comment>
<evidence type="ECO:0000313" key="1">
    <source>
        <dbReference type="EMBL" id="GCB61452.1"/>
    </source>
</evidence>
<gene>
    <name evidence="1" type="ORF">scyTo_0009343</name>
</gene>
<dbReference type="GO" id="GO:0044458">
    <property type="term" value="P:motile cilium assembly"/>
    <property type="evidence" value="ECO:0007669"/>
    <property type="project" value="TreeGrafter"/>
</dbReference>
<dbReference type="GO" id="GO:0097729">
    <property type="term" value="C:9+2 motile cilium"/>
    <property type="evidence" value="ECO:0007669"/>
    <property type="project" value="TreeGrafter"/>
</dbReference>
<dbReference type="OrthoDB" id="5538672at2759"/>
<evidence type="ECO:0000313" key="2">
    <source>
        <dbReference type="Proteomes" id="UP000288216"/>
    </source>
</evidence>
<dbReference type="Proteomes" id="UP000288216">
    <property type="component" value="Unassembled WGS sequence"/>
</dbReference>
<organism evidence="1 2">
    <name type="scientific">Scyliorhinus torazame</name>
    <name type="common">Cloudy catshark</name>
    <name type="synonym">Catulus torazame</name>
    <dbReference type="NCBI Taxonomy" id="75743"/>
    <lineage>
        <taxon>Eukaryota</taxon>
        <taxon>Metazoa</taxon>
        <taxon>Chordata</taxon>
        <taxon>Craniata</taxon>
        <taxon>Vertebrata</taxon>
        <taxon>Chondrichthyes</taxon>
        <taxon>Elasmobranchii</taxon>
        <taxon>Galeomorphii</taxon>
        <taxon>Galeoidea</taxon>
        <taxon>Carcharhiniformes</taxon>
        <taxon>Scyliorhinidae</taxon>
        <taxon>Scyliorhinus</taxon>
    </lineage>
</organism>
<protein>
    <submittedName>
        <fullName evidence="1">Uncharacterized protein</fullName>
    </submittedName>
</protein>
<reference evidence="1 2" key="1">
    <citation type="journal article" date="2018" name="Nat. Ecol. Evol.">
        <title>Shark genomes provide insights into elasmobranch evolution and the origin of vertebrates.</title>
        <authorList>
            <person name="Hara Y"/>
            <person name="Yamaguchi K"/>
            <person name="Onimaru K"/>
            <person name="Kadota M"/>
            <person name="Koyanagi M"/>
            <person name="Keeley SD"/>
            <person name="Tatsumi K"/>
            <person name="Tanaka K"/>
            <person name="Motone F"/>
            <person name="Kageyama Y"/>
            <person name="Nozu R"/>
            <person name="Adachi N"/>
            <person name="Nishimura O"/>
            <person name="Nakagawa R"/>
            <person name="Tanegashima C"/>
            <person name="Kiyatake I"/>
            <person name="Matsumoto R"/>
            <person name="Murakumo K"/>
            <person name="Nishida K"/>
            <person name="Terakita A"/>
            <person name="Kuratani S"/>
            <person name="Sato K"/>
            <person name="Hyodo S Kuraku.S."/>
        </authorList>
    </citation>
    <scope>NUCLEOTIDE SEQUENCE [LARGE SCALE GENOMIC DNA]</scope>
</reference>
<dbReference type="STRING" id="75743.A0A401NKS2"/>
<dbReference type="InterPro" id="IPR029676">
    <property type="entry name" value="CFAP221"/>
</dbReference>
<dbReference type="EMBL" id="BFAA01003790">
    <property type="protein sequence ID" value="GCB61452.1"/>
    <property type="molecule type" value="Genomic_DNA"/>
</dbReference>